<dbReference type="RefSeq" id="WP_110377800.1">
    <property type="nucleotide sequence ID" value="NZ_CAKNFM010000006.1"/>
</dbReference>
<sequence>MPHGQLISELEAAFFAREGHADASHDINHARRVMRSALDIAHAEGGGNERVLIAAAYLHDWVNLPKNHPDRTRASALSAEGARPILLDLGFDAAEIEATAHAIVAHSFSAGIVPVSLEAKALQDADRLEALGAIGLARVFVIAGQLGTALFDGDDPFAQRRQLDDRRFAVDHFAVKLLRLPSSMQTHAGRTLAARRAEVLRGFLVALAEELRTEMPW</sequence>
<reference evidence="1 2" key="1">
    <citation type="submission" date="2018-05" db="EMBL/GenBank/DDBJ databases">
        <title>Genomic Encyclopedia of Type Strains, Phase IV (KMG-IV): sequencing the most valuable type-strain genomes for metagenomic binning, comparative biology and taxonomic classification.</title>
        <authorList>
            <person name="Goeker M."/>
        </authorList>
    </citation>
    <scope>NUCLEOTIDE SEQUENCE [LARGE SCALE GENOMIC DNA]</scope>
    <source>
        <strain evidence="1 2">DSM 6462</strain>
    </source>
</reference>
<dbReference type="CDD" id="cd00077">
    <property type="entry name" value="HDc"/>
    <property type="match status" value="1"/>
</dbReference>
<comment type="caution">
    <text evidence="1">The sequence shown here is derived from an EMBL/GenBank/DDBJ whole genome shotgun (WGS) entry which is preliminary data.</text>
</comment>
<dbReference type="Gene3D" id="1.10.3210.50">
    <property type="match status" value="1"/>
</dbReference>
<dbReference type="Proteomes" id="UP000248021">
    <property type="component" value="Unassembled WGS sequence"/>
</dbReference>
<organism evidence="1 2">
    <name type="scientific">Chelatococcus asaccharovorans</name>
    <dbReference type="NCBI Taxonomy" id="28210"/>
    <lineage>
        <taxon>Bacteria</taxon>
        <taxon>Pseudomonadati</taxon>
        <taxon>Pseudomonadota</taxon>
        <taxon>Alphaproteobacteria</taxon>
        <taxon>Hyphomicrobiales</taxon>
        <taxon>Chelatococcaceae</taxon>
        <taxon>Chelatococcus</taxon>
    </lineage>
</organism>
<dbReference type="SMART" id="SM00471">
    <property type="entry name" value="HDc"/>
    <property type="match status" value="1"/>
</dbReference>
<dbReference type="Pfam" id="PF01966">
    <property type="entry name" value="HD"/>
    <property type="match status" value="1"/>
</dbReference>
<name>A0A2V3TWG5_9HYPH</name>
<dbReference type="PANTHER" id="PTHR33594:SF1">
    <property type="entry name" value="HD_PDEASE DOMAIN-CONTAINING PROTEIN"/>
    <property type="match status" value="1"/>
</dbReference>
<dbReference type="InterPro" id="IPR006674">
    <property type="entry name" value="HD_domain"/>
</dbReference>
<gene>
    <name evidence="1" type="ORF">C7450_11510</name>
</gene>
<dbReference type="PROSITE" id="PS51831">
    <property type="entry name" value="HD"/>
    <property type="match status" value="1"/>
</dbReference>
<evidence type="ECO:0000313" key="1">
    <source>
        <dbReference type="EMBL" id="PXW52811.1"/>
    </source>
</evidence>
<protein>
    <submittedName>
        <fullName evidence="1">Uncharacterized protein</fullName>
    </submittedName>
</protein>
<dbReference type="InterPro" id="IPR003607">
    <property type="entry name" value="HD/PDEase_dom"/>
</dbReference>
<keyword evidence="2" id="KW-1185">Reference proteome</keyword>
<dbReference type="AlphaFoldDB" id="A0A2V3TWG5"/>
<accession>A0A2V3TWG5</accession>
<evidence type="ECO:0000313" key="2">
    <source>
        <dbReference type="Proteomes" id="UP000248021"/>
    </source>
</evidence>
<dbReference type="EMBL" id="QJJK01000015">
    <property type="protein sequence ID" value="PXW52811.1"/>
    <property type="molecule type" value="Genomic_DNA"/>
</dbReference>
<dbReference type="SUPFAM" id="SSF109604">
    <property type="entry name" value="HD-domain/PDEase-like"/>
    <property type="match status" value="1"/>
</dbReference>
<dbReference type="OrthoDB" id="9797344at2"/>
<proteinExistence type="predicted"/>
<dbReference type="PANTHER" id="PTHR33594">
    <property type="entry name" value="SUPERFAMILY HYDROLASE, PUTATIVE (AFU_ORTHOLOGUE AFUA_1G03035)-RELATED"/>
    <property type="match status" value="1"/>
</dbReference>